<keyword evidence="6 7" id="KW-0949">S-adenosyl-L-methionine</keyword>
<dbReference type="HAMAP" id="MF_00090">
    <property type="entry name" value="PIMT"/>
    <property type="match status" value="1"/>
</dbReference>
<feature type="region of interest" description="Disordered" evidence="8">
    <location>
        <begin position="1"/>
        <end position="21"/>
    </location>
</feature>
<organism evidence="9 10">
    <name type="scientific">Candidatus Lambdaproteobacteria bacterium RIFOXYD2_FULL_56_26</name>
    <dbReference type="NCBI Taxonomy" id="1817773"/>
    <lineage>
        <taxon>Bacteria</taxon>
        <taxon>Pseudomonadati</taxon>
        <taxon>Pseudomonadota</taxon>
        <taxon>Candidatus Lambdaproteobacteria</taxon>
    </lineage>
</organism>
<comment type="subcellular location">
    <subcellularLocation>
        <location evidence="1 7">Cytoplasm</location>
    </subcellularLocation>
</comment>
<evidence type="ECO:0000313" key="9">
    <source>
        <dbReference type="EMBL" id="OGH03415.1"/>
    </source>
</evidence>
<dbReference type="NCBIfam" id="TIGR00080">
    <property type="entry name" value="pimt"/>
    <property type="match status" value="1"/>
</dbReference>
<dbReference type="Proteomes" id="UP000177583">
    <property type="component" value="Unassembled WGS sequence"/>
</dbReference>
<evidence type="ECO:0000256" key="8">
    <source>
        <dbReference type="SAM" id="MobiDB-lite"/>
    </source>
</evidence>
<dbReference type="Pfam" id="PF01135">
    <property type="entry name" value="PCMT"/>
    <property type="match status" value="1"/>
</dbReference>
<dbReference type="CDD" id="cd02440">
    <property type="entry name" value="AdoMet_MTases"/>
    <property type="match status" value="1"/>
</dbReference>
<dbReference type="InterPro" id="IPR000682">
    <property type="entry name" value="PCMT"/>
</dbReference>
<keyword evidence="3 7" id="KW-0963">Cytoplasm</keyword>
<evidence type="ECO:0000256" key="7">
    <source>
        <dbReference type="HAMAP-Rule" id="MF_00090"/>
    </source>
</evidence>
<evidence type="ECO:0000256" key="4">
    <source>
        <dbReference type="ARBA" id="ARBA00022603"/>
    </source>
</evidence>
<evidence type="ECO:0000256" key="6">
    <source>
        <dbReference type="ARBA" id="ARBA00022691"/>
    </source>
</evidence>
<dbReference type="GO" id="GO:0004719">
    <property type="term" value="F:protein-L-isoaspartate (D-aspartate) O-methyltransferase activity"/>
    <property type="evidence" value="ECO:0007669"/>
    <property type="project" value="UniProtKB-UniRule"/>
</dbReference>
<dbReference type="AlphaFoldDB" id="A0A1F6GZ37"/>
<dbReference type="PANTHER" id="PTHR11579">
    <property type="entry name" value="PROTEIN-L-ISOASPARTATE O-METHYLTRANSFERASE"/>
    <property type="match status" value="1"/>
</dbReference>
<evidence type="ECO:0000256" key="2">
    <source>
        <dbReference type="ARBA" id="ARBA00005369"/>
    </source>
</evidence>
<gene>
    <name evidence="7" type="primary">pcm</name>
    <name evidence="9" type="ORF">A2557_02430</name>
</gene>
<evidence type="ECO:0000256" key="1">
    <source>
        <dbReference type="ARBA" id="ARBA00004496"/>
    </source>
</evidence>
<evidence type="ECO:0000256" key="3">
    <source>
        <dbReference type="ARBA" id="ARBA00022490"/>
    </source>
</evidence>
<dbReference type="EMBL" id="MFNF01000017">
    <property type="protein sequence ID" value="OGH03415.1"/>
    <property type="molecule type" value="Genomic_DNA"/>
</dbReference>
<sequence length="229" mass="25578">MLESKDRWSHRQEGGVEEKQEAWATQREEMVRLQLQRRGIVDLEVLRAMAKVPRHLFVPKEERALAYQDQPLEIGWGQTISQPYMVALMSESLQVETGAKVLEIGAGSGYQSAVLLELGCRLYTVERIAALVELARSNLKAAGYNDFGLFHQDGYEGYLRAAPFGGILVAAAAPALPVELVMLLKPGARMVIPVGVWDQELLEIRRTEQGYRIKRLGAVRFVPLLHGLA</sequence>
<evidence type="ECO:0000313" key="10">
    <source>
        <dbReference type="Proteomes" id="UP000177583"/>
    </source>
</evidence>
<comment type="caution">
    <text evidence="9">The sequence shown here is derived from an EMBL/GenBank/DDBJ whole genome shotgun (WGS) entry which is preliminary data.</text>
</comment>
<dbReference type="NCBIfam" id="NF001453">
    <property type="entry name" value="PRK00312.1"/>
    <property type="match status" value="1"/>
</dbReference>
<dbReference type="Gene3D" id="3.40.50.150">
    <property type="entry name" value="Vaccinia Virus protein VP39"/>
    <property type="match status" value="1"/>
</dbReference>
<dbReference type="FunFam" id="3.40.50.150:FF:000010">
    <property type="entry name" value="Protein-L-isoaspartate O-methyltransferase"/>
    <property type="match status" value="1"/>
</dbReference>
<dbReference type="GO" id="GO:0032259">
    <property type="term" value="P:methylation"/>
    <property type="evidence" value="ECO:0007669"/>
    <property type="project" value="UniProtKB-KW"/>
</dbReference>
<comment type="function">
    <text evidence="7">Catalyzes the methyl esterification of L-isoaspartyl residues in peptides and proteins that result from spontaneous decomposition of normal L-aspartyl and L-asparaginyl residues. It plays a role in the repair and/or degradation of damaged proteins.</text>
</comment>
<name>A0A1F6GZ37_9PROT</name>
<dbReference type="GO" id="GO:0005737">
    <property type="term" value="C:cytoplasm"/>
    <property type="evidence" value="ECO:0007669"/>
    <property type="project" value="UniProtKB-SubCell"/>
</dbReference>
<comment type="similarity">
    <text evidence="2 7">Belongs to the methyltransferase superfamily. L-isoaspartyl/D-aspartyl protein methyltransferase family.</text>
</comment>
<keyword evidence="5 7" id="KW-0808">Transferase</keyword>
<keyword evidence="4 7" id="KW-0489">Methyltransferase</keyword>
<dbReference type="SUPFAM" id="SSF53335">
    <property type="entry name" value="S-adenosyl-L-methionine-dependent methyltransferases"/>
    <property type="match status" value="1"/>
</dbReference>
<protein>
    <recommendedName>
        <fullName evidence="7">Protein-L-isoaspartate O-methyltransferase</fullName>
        <ecNumber evidence="7">2.1.1.77</ecNumber>
    </recommendedName>
    <alternativeName>
        <fullName evidence="7">L-isoaspartyl protein carboxyl methyltransferase</fullName>
    </alternativeName>
    <alternativeName>
        <fullName evidence="7">Protein L-isoaspartyl methyltransferase</fullName>
    </alternativeName>
    <alternativeName>
        <fullName evidence="7">Protein-beta-aspartate methyltransferase</fullName>
        <shortName evidence="7">PIMT</shortName>
    </alternativeName>
</protein>
<evidence type="ECO:0000256" key="5">
    <source>
        <dbReference type="ARBA" id="ARBA00022679"/>
    </source>
</evidence>
<accession>A0A1F6GZ37</accession>
<reference evidence="9 10" key="1">
    <citation type="journal article" date="2016" name="Nat. Commun.">
        <title>Thousands of microbial genomes shed light on interconnected biogeochemical processes in an aquifer system.</title>
        <authorList>
            <person name="Anantharaman K."/>
            <person name="Brown C.T."/>
            <person name="Hug L.A."/>
            <person name="Sharon I."/>
            <person name="Castelle C.J."/>
            <person name="Probst A.J."/>
            <person name="Thomas B.C."/>
            <person name="Singh A."/>
            <person name="Wilkins M.J."/>
            <person name="Karaoz U."/>
            <person name="Brodie E.L."/>
            <person name="Williams K.H."/>
            <person name="Hubbard S.S."/>
            <person name="Banfield J.F."/>
        </authorList>
    </citation>
    <scope>NUCLEOTIDE SEQUENCE [LARGE SCALE GENOMIC DNA]</scope>
</reference>
<comment type="catalytic activity">
    <reaction evidence="7">
        <text>[protein]-L-isoaspartate + S-adenosyl-L-methionine = [protein]-L-isoaspartate alpha-methyl ester + S-adenosyl-L-homocysteine</text>
        <dbReference type="Rhea" id="RHEA:12705"/>
        <dbReference type="Rhea" id="RHEA-COMP:12143"/>
        <dbReference type="Rhea" id="RHEA-COMP:12144"/>
        <dbReference type="ChEBI" id="CHEBI:57856"/>
        <dbReference type="ChEBI" id="CHEBI:59789"/>
        <dbReference type="ChEBI" id="CHEBI:90596"/>
        <dbReference type="ChEBI" id="CHEBI:90598"/>
        <dbReference type="EC" id="2.1.1.77"/>
    </reaction>
</comment>
<dbReference type="InterPro" id="IPR029063">
    <property type="entry name" value="SAM-dependent_MTases_sf"/>
</dbReference>
<dbReference type="EC" id="2.1.1.77" evidence="7"/>
<dbReference type="GO" id="GO:0030091">
    <property type="term" value="P:protein repair"/>
    <property type="evidence" value="ECO:0007669"/>
    <property type="project" value="UniProtKB-UniRule"/>
</dbReference>
<feature type="active site" evidence="7">
    <location>
        <position position="81"/>
    </location>
</feature>
<dbReference type="PANTHER" id="PTHR11579:SF0">
    <property type="entry name" value="PROTEIN-L-ISOASPARTATE(D-ASPARTATE) O-METHYLTRANSFERASE"/>
    <property type="match status" value="1"/>
</dbReference>
<proteinExistence type="inferred from homology"/>